<gene>
    <name evidence="1" type="ORF">DIABBA_LOCUS9739</name>
</gene>
<dbReference type="PANTHER" id="PTHR10773">
    <property type="entry name" value="DNA-DIRECTED RNA POLYMERASES I, II, AND III SUBUNIT RPABC2"/>
    <property type="match status" value="1"/>
</dbReference>
<accession>A0A9N9T682</accession>
<dbReference type="PANTHER" id="PTHR10773:SF19">
    <property type="match status" value="1"/>
</dbReference>
<evidence type="ECO:0000313" key="1">
    <source>
        <dbReference type="EMBL" id="CAG9836669.1"/>
    </source>
</evidence>
<evidence type="ECO:0000313" key="2">
    <source>
        <dbReference type="Proteomes" id="UP001153709"/>
    </source>
</evidence>
<proteinExistence type="predicted"/>
<sequence>MKEYDKKTAAATLGKTFRAITFDLEAILPVPFAGDSQIYYKSHLNVYNFTIYDGSTRDGYCYVWDETYGSKGSSEIGSCLLKYLLDLPKTVSHVASFSDTCGGQNRISDKKKEDLVYLLNKKIIPEEYRDFINSLPSTSDSTQLAVHKEID</sequence>
<dbReference type="EMBL" id="OU898281">
    <property type="protein sequence ID" value="CAG9836669.1"/>
    <property type="molecule type" value="Genomic_DNA"/>
</dbReference>
<protein>
    <submittedName>
        <fullName evidence="1">Uncharacterized protein</fullName>
    </submittedName>
</protein>
<organism evidence="1 2">
    <name type="scientific">Diabrotica balteata</name>
    <name type="common">Banded cucumber beetle</name>
    <dbReference type="NCBI Taxonomy" id="107213"/>
    <lineage>
        <taxon>Eukaryota</taxon>
        <taxon>Metazoa</taxon>
        <taxon>Ecdysozoa</taxon>
        <taxon>Arthropoda</taxon>
        <taxon>Hexapoda</taxon>
        <taxon>Insecta</taxon>
        <taxon>Pterygota</taxon>
        <taxon>Neoptera</taxon>
        <taxon>Endopterygota</taxon>
        <taxon>Coleoptera</taxon>
        <taxon>Polyphaga</taxon>
        <taxon>Cucujiformia</taxon>
        <taxon>Chrysomeloidea</taxon>
        <taxon>Chrysomelidae</taxon>
        <taxon>Galerucinae</taxon>
        <taxon>Diabroticina</taxon>
        <taxon>Diabroticites</taxon>
        <taxon>Diabrotica</taxon>
    </lineage>
</organism>
<dbReference type="OrthoDB" id="10068225at2759"/>
<dbReference type="Proteomes" id="UP001153709">
    <property type="component" value="Chromosome 6"/>
</dbReference>
<dbReference type="AlphaFoldDB" id="A0A9N9T682"/>
<reference evidence="1" key="1">
    <citation type="submission" date="2022-01" db="EMBL/GenBank/DDBJ databases">
        <authorList>
            <person name="King R."/>
        </authorList>
    </citation>
    <scope>NUCLEOTIDE SEQUENCE</scope>
</reference>
<name>A0A9N9T682_DIABA</name>
<keyword evidence="2" id="KW-1185">Reference proteome</keyword>